<dbReference type="KEGG" id="gim:F1728_05845"/>
<name>A0A6I6A899_9PLAN</name>
<accession>A0A6I6A899</accession>
<keyword evidence="3" id="KW-0175">Coiled coil</keyword>
<dbReference type="RefSeq" id="WP_155363324.1">
    <property type="nucleotide sequence ID" value="NZ_CP043930.1"/>
</dbReference>
<proteinExistence type="inferred from homology"/>
<evidence type="ECO:0000256" key="3">
    <source>
        <dbReference type="SAM" id="Coils"/>
    </source>
</evidence>
<keyword evidence="6" id="KW-1185">Reference proteome</keyword>
<reference evidence="5 6" key="1">
    <citation type="submission" date="2019-09" db="EMBL/GenBank/DDBJ databases">
        <title>Gimesia benthica sp. nov., a novel bacterium isolated from deep-sea water of the Northwest Indian Ocean.</title>
        <authorList>
            <person name="Dai X."/>
        </authorList>
    </citation>
    <scope>NUCLEOTIDE SEQUENCE [LARGE SCALE GENOMIC DNA]</scope>
    <source>
        <strain evidence="5 6">E7</strain>
    </source>
</reference>
<dbReference type="SUPFAM" id="SSF117892">
    <property type="entry name" value="Band 7/SPFH domain"/>
    <property type="match status" value="1"/>
</dbReference>
<dbReference type="InterPro" id="IPR001972">
    <property type="entry name" value="Stomatin_HflK_fam"/>
</dbReference>
<dbReference type="PRINTS" id="PR00721">
    <property type="entry name" value="STOMATIN"/>
</dbReference>
<evidence type="ECO:0000313" key="6">
    <source>
        <dbReference type="Proteomes" id="UP000427281"/>
    </source>
</evidence>
<gene>
    <name evidence="5" type="ORF">F1728_05845</name>
</gene>
<feature type="coiled-coil region" evidence="3">
    <location>
        <begin position="202"/>
        <end position="242"/>
    </location>
</feature>
<dbReference type="Gene3D" id="3.30.479.30">
    <property type="entry name" value="Band 7 domain"/>
    <property type="match status" value="1"/>
</dbReference>
<dbReference type="GO" id="GO:0005886">
    <property type="term" value="C:plasma membrane"/>
    <property type="evidence" value="ECO:0007669"/>
    <property type="project" value="InterPro"/>
</dbReference>
<dbReference type="InterPro" id="IPR043202">
    <property type="entry name" value="Band-7_stomatin-like"/>
</dbReference>
<feature type="domain" description="Band 7" evidence="4">
    <location>
        <begin position="10"/>
        <end position="175"/>
    </location>
</feature>
<organism evidence="5 6">
    <name type="scientific">Gimesia benthica</name>
    <dbReference type="NCBI Taxonomy" id="2608982"/>
    <lineage>
        <taxon>Bacteria</taxon>
        <taxon>Pseudomonadati</taxon>
        <taxon>Planctomycetota</taxon>
        <taxon>Planctomycetia</taxon>
        <taxon>Planctomycetales</taxon>
        <taxon>Planctomycetaceae</taxon>
        <taxon>Gimesia</taxon>
    </lineage>
</organism>
<dbReference type="InterPro" id="IPR001107">
    <property type="entry name" value="Band_7"/>
</dbReference>
<dbReference type="PANTHER" id="PTHR10264:SF83">
    <property type="entry name" value="BLL5629 PROTEIN"/>
    <property type="match status" value="1"/>
</dbReference>
<evidence type="ECO:0000256" key="1">
    <source>
        <dbReference type="ARBA" id="ARBA00004167"/>
    </source>
</evidence>
<dbReference type="CDD" id="cd13438">
    <property type="entry name" value="SPFH_eoslipins_u2"/>
    <property type="match status" value="1"/>
</dbReference>
<dbReference type="Pfam" id="PF01145">
    <property type="entry name" value="Band_7"/>
    <property type="match status" value="1"/>
</dbReference>
<dbReference type="EMBL" id="CP043930">
    <property type="protein sequence ID" value="QGQ22238.1"/>
    <property type="molecule type" value="Genomic_DNA"/>
</dbReference>
<dbReference type="PANTHER" id="PTHR10264">
    <property type="entry name" value="BAND 7 PROTEIN-RELATED"/>
    <property type="match status" value="1"/>
</dbReference>
<comment type="similarity">
    <text evidence="2">Belongs to the band 7/mec-2 family.</text>
</comment>
<dbReference type="AlphaFoldDB" id="A0A6I6A899"/>
<evidence type="ECO:0000259" key="4">
    <source>
        <dbReference type="SMART" id="SM00244"/>
    </source>
</evidence>
<dbReference type="Proteomes" id="UP000427281">
    <property type="component" value="Chromosome"/>
</dbReference>
<dbReference type="InterPro" id="IPR036013">
    <property type="entry name" value="Band_7/SPFH_dom_sf"/>
</dbReference>
<dbReference type="SMART" id="SM00244">
    <property type="entry name" value="PHB"/>
    <property type="match status" value="1"/>
</dbReference>
<sequence length="296" mass="33435">MFQVYFNEAGREFIIKNTHRGLWYEDGKLTKVLEAGRYEIPPKRFWGTKQPIVECLLVDVRERELTIKGQEILTADKVAIRVSILVQYRVNDPQAAVHTVDNYEDRIYTDVQLAARRSLASMTLEEILTNRNQLSEEILSDVSESAGGYGVSIKRADVKDLLFPGNLQEIMNRVLAAERNSQAQLVDARTRAEVEQIQSQSMAEATRREAEAAAEARKLKEQAEAEALRIQSEAEARAYEERATAAATLEGHPALLRLAELETLRDLAVNANARLYLGFDRHGLSYQQAETREISS</sequence>
<comment type="subcellular location">
    <subcellularLocation>
        <location evidence="1">Membrane</location>
        <topology evidence="1">Single-pass membrane protein</topology>
    </subcellularLocation>
</comment>
<evidence type="ECO:0000313" key="5">
    <source>
        <dbReference type="EMBL" id="QGQ22238.1"/>
    </source>
</evidence>
<protein>
    <submittedName>
        <fullName evidence="5">Slipin family protein</fullName>
    </submittedName>
</protein>
<evidence type="ECO:0000256" key="2">
    <source>
        <dbReference type="ARBA" id="ARBA00008164"/>
    </source>
</evidence>